<dbReference type="GO" id="GO:0006631">
    <property type="term" value="P:fatty acid metabolic process"/>
    <property type="evidence" value="ECO:0007669"/>
    <property type="project" value="TreeGrafter"/>
</dbReference>
<dbReference type="KEGG" id="pmar:B0X71_17355"/>
<protein>
    <submittedName>
        <fullName evidence="5">Long-chain fatty acid--CoA ligase</fullName>
    </submittedName>
</protein>
<feature type="domain" description="AMP-binding enzyme C-terminal" evidence="4">
    <location>
        <begin position="403"/>
        <end position="478"/>
    </location>
</feature>
<feature type="domain" description="AMP-dependent synthetase/ligase" evidence="3">
    <location>
        <begin position="11"/>
        <end position="353"/>
    </location>
</feature>
<evidence type="ECO:0000313" key="5">
    <source>
        <dbReference type="EMBL" id="AQQ54694.1"/>
    </source>
</evidence>
<dbReference type="OrthoDB" id="9765680at2"/>
<dbReference type="Gene3D" id="3.40.50.12780">
    <property type="entry name" value="N-terminal domain of ligase-like"/>
    <property type="match status" value="1"/>
</dbReference>
<reference evidence="5 6" key="1">
    <citation type="submission" date="2017-02" db="EMBL/GenBank/DDBJ databases">
        <title>The complete genomic sequence of a novel cold adapted crude oil-degrading bacterium Planococcus qaidamina Y42.</title>
        <authorList>
            <person name="Yang R."/>
        </authorList>
    </citation>
    <scope>NUCLEOTIDE SEQUENCE [LARGE SCALE GENOMIC DNA]</scope>
    <source>
        <strain evidence="5 6">Y42</strain>
    </source>
</reference>
<dbReference type="PANTHER" id="PTHR43201:SF5">
    <property type="entry name" value="MEDIUM-CHAIN ACYL-COA LIGASE ACSF2, MITOCHONDRIAL"/>
    <property type="match status" value="1"/>
</dbReference>
<dbReference type="InterPro" id="IPR025110">
    <property type="entry name" value="AMP-bd_C"/>
</dbReference>
<evidence type="ECO:0000259" key="3">
    <source>
        <dbReference type="Pfam" id="PF00501"/>
    </source>
</evidence>
<dbReference type="SUPFAM" id="SSF56801">
    <property type="entry name" value="Acetyl-CoA synthetase-like"/>
    <property type="match status" value="1"/>
</dbReference>
<dbReference type="Pfam" id="PF13193">
    <property type="entry name" value="AMP-binding_C"/>
    <property type="match status" value="1"/>
</dbReference>
<sequence length="493" mass="55188">METLGQLALKSANAYPEKIAVKDENRTFTYQEFINRAKALSAYFRDAGFEKGARIGVLMSNRLEHIELDVAVALAGLVKVPLNYRLHPKEHEYMIKDAGLSLLMGDQVLIDATELDIRSLYIGDAYENTLNRFIGQEYIAEVDEDDLFAIMYTSGTTGNPKGVMLSHRNIISGAVSLAQVCEVNYDDIIGHVAPLTHGANFLSHVSWLYGLTQIIYSKFEPEEFLDSLSEDKVSVLFLVPTMVNLMIQHPNFDATKLATVKSINMAGSPIAASKLQEALDKAGEIFVETYGQVEAPMCITMMPRKEIKNRLESCGRIGIFVDVKIVDDEQNEVPHGEVGEIIAKGSLVMKGYWNNEKATNETLRDGWLYTGDLGWRDAQGFLYIVDRKKDVIISGGVNIYPREVEEVLNLHRGVKETCVIGVPDDKWGENVIAFVVPNGKEEVTSEQLIELCKENLASFKKPKEIFIVDELPKSSYGKILKREMKQQHVEVSK</sequence>
<keyword evidence="6" id="KW-1185">Reference proteome</keyword>
<evidence type="ECO:0000313" key="6">
    <source>
        <dbReference type="Proteomes" id="UP000188184"/>
    </source>
</evidence>
<dbReference type="InterPro" id="IPR045851">
    <property type="entry name" value="AMP-bd_C_sf"/>
</dbReference>
<dbReference type="Proteomes" id="UP000188184">
    <property type="component" value="Chromosome"/>
</dbReference>
<gene>
    <name evidence="5" type="ORF">B0X71_17355</name>
</gene>
<dbReference type="InterPro" id="IPR000873">
    <property type="entry name" value="AMP-dep_synth/lig_dom"/>
</dbReference>
<dbReference type="InterPro" id="IPR020845">
    <property type="entry name" value="AMP-binding_CS"/>
</dbReference>
<dbReference type="AlphaFoldDB" id="A0A1Q2L2V6"/>
<accession>A0A1Q2L2V6</accession>
<name>A0A1Q2L2V6_9BACL</name>
<dbReference type="GO" id="GO:0031956">
    <property type="term" value="F:medium-chain fatty acid-CoA ligase activity"/>
    <property type="evidence" value="ECO:0007669"/>
    <property type="project" value="TreeGrafter"/>
</dbReference>
<proteinExistence type="inferred from homology"/>
<dbReference type="PROSITE" id="PS00455">
    <property type="entry name" value="AMP_BINDING"/>
    <property type="match status" value="1"/>
</dbReference>
<evidence type="ECO:0000256" key="2">
    <source>
        <dbReference type="ARBA" id="ARBA00022598"/>
    </source>
</evidence>
<evidence type="ECO:0000256" key="1">
    <source>
        <dbReference type="ARBA" id="ARBA00006432"/>
    </source>
</evidence>
<dbReference type="FunFam" id="3.30.300.30:FF:000008">
    <property type="entry name" value="2,3-dihydroxybenzoate-AMP ligase"/>
    <property type="match status" value="1"/>
</dbReference>
<comment type="similarity">
    <text evidence="1">Belongs to the ATP-dependent AMP-binding enzyme family.</text>
</comment>
<dbReference type="EMBL" id="CP019640">
    <property type="protein sequence ID" value="AQQ54694.1"/>
    <property type="molecule type" value="Genomic_DNA"/>
</dbReference>
<organism evidence="5 6">
    <name type="scientific">Planococcus lenghuensis</name>
    <dbReference type="NCBI Taxonomy" id="2213202"/>
    <lineage>
        <taxon>Bacteria</taxon>
        <taxon>Bacillati</taxon>
        <taxon>Bacillota</taxon>
        <taxon>Bacilli</taxon>
        <taxon>Bacillales</taxon>
        <taxon>Caryophanaceae</taxon>
        <taxon>Planococcus</taxon>
    </lineage>
</organism>
<dbReference type="PANTHER" id="PTHR43201">
    <property type="entry name" value="ACYL-COA SYNTHETASE"/>
    <property type="match status" value="1"/>
</dbReference>
<dbReference type="RefSeq" id="WP_077590594.1">
    <property type="nucleotide sequence ID" value="NZ_CP019640.1"/>
</dbReference>
<evidence type="ECO:0000259" key="4">
    <source>
        <dbReference type="Pfam" id="PF13193"/>
    </source>
</evidence>
<keyword evidence="2 5" id="KW-0436">Ligase</keyword>
<dbReference type="Gene3D" id="3.30.300.30">
    <property type="match status" value="1"/>
</dbReference>
<dbReference type="Pfam" id="PF00501">
    <property type="entry name" value="AMP-binding"/>
    <property type="match status" value="1"/>
</dbReference>
<dbReference type="InterPro" id="IPR042099">
    <property type="entry name" value="ANL_N_sf"/>
</dbReference>